<proteinExistence type="predicted"/>
<dbReference type="PIRSF" id="PIRSF028304">
    <property type="entry name" value="UCP028304"/>
    <property type="match status" value="1"/>
</dbReference>
<reference evidence="2 3" key="1">
    <citation type="submission" date="2016-10" db="EMBL/GenBank/DDBJ databases">
        <title>Genome Sequence of Pseudomonas putida GM4FR.</title>
        <authorList>
            <person name="Poehlein A."/>
            <person name="Wemheuer F."/>
            <person name="Hollensteiner J."/>
            <person name="Wemheuer B."/>
        </authorList>
    </citation>
    <scope>NUCLEOTIDE SEQUENCE [LARGE SCALE GENOMIC DNA]</scope>
    <source>
        <strain evidence="2 3">GM4FR</strain>
    </source>
</reference>
<dbReference type="PANTHER" id="PTHR35370:SF1">
    <property type="entry name" value="TYPE VI SECRETION SYSTEM COMPONENT TSSF1"/>
    <property type="match status" value="1"/>
</dbReference>
<dbReference type="PANTHER" id="PTHR35370">
    <property type="entry name" value="CYTOPLASMIC PROTEIN-RELATED-RELATED"/>
    <property type="match status" value="1"/>
</dbReference>
<accession>A0A1Q9R0N8</accession>
<dbReference type="Proteomes" id="UP000186736">
    <property type="component" value="Unassembled WGS sequence"/>
</dbReference>
<gene>
    <name evidence="2" type="ORF">PSEMO_42650</name>
</gene>
<protein>
    <recommendedName>
        <fullName evidence="4">Type VI secretion system baseplate subunit TssF</fullName>
    </recommendedName>
</protein>
<name>A0A1Q9R0N8_PSEPU</name>
<organism evidence="2 3">
    <name type="scientific">Pseudomonas putida</name>
    <name type="common">Arthrobacter siderocapsulatus</name>
    <dbReference type="NCBI Taxonomy" id="303"/>
    <lineage>
        <taxon>Bacteria</taxon>
        <taxon>Pseudomonadati</taxon>
        <taxon>Pseudomonadota</taxon>
        <taxon>Gammaproteobacteria</taxon>
        <taxon>Pseudomonadales</taxon>
        <taxon>Pseudomonadaceae</taxon>
        <taxon>Pseudomonas</taxon>
    </lineage>
</organism>
<feature type="region of interest" description="Disordered" evidence="1">
    <location>
        <begin position="443"/>
        <end position="463"/>
    </location>
</feature>
<dbReference type="OrthoDB" id="9763676at2"/>
<dbReference type="EMBL" id="MKZO01000037">
    <property type="protein sequence ID" value="OLS60862.1"/>
    <property type="molecule type" value="Genomic_DNA"/>
</dbReference>
<dbReference type="NCBIfam" id="TIGR03359">
    <property type="entry name" value="VI_chp_6"/>
    <property type="match status" value="1"/>
</dbReference>
<evidence type="ECO:0000313" key="3">
    <source>
        <dbReference type="Proteomes" id="UP000186736"/>
    </source>
</evidence>
<evidence type="ECO:0000313" key="2">
    <source>
        <dbReference type="EMBL" id="OLS60862.1"/>
    </source>
</evidence>
<evidence type="ECO:0008006" key="4">
    <source>
        <dbReference type="Google" id="ProtNLM"/>
    </source>
</evidence>
<dbReference type="InterPro" id="IPR010272">
    <property type="entry name" value="T6SS_TssF"/>
</dbReference>
<evidence type="ECO:0000256" key="1">
    <source>
        <dbReference type="SAM" id="MobiDB-lite"/>
    </source>
</evidence>
<dbReference type="Pfam" id="PF05947">
    <property type="entry name" value="T6SS_TssF"/>
    <property type="match status" value="1"/>
</dbReference>
<comment type="caution">
    <text evidence="2">The sequence shown here is derived from an EMBL/GenBank/DDBJ whole genome shotgun (WGS) entry which is preliminary data.</text>
</comment>
<sequence>MSDSIDPLLLNYYQRELTWLRNAGSAFANRYPKVARRLELSPGESQDPHIERLLEGFSLLSARLQRRLDDDYAEFSDALLEQLYPLALRPLPSCAIVRFEPDLTKGVLDSGYTLPRDTPLFVTTTRGDSLHFRTGAEVTLWPLQISEAVLLGGDEAREVTGLRNAASALRLRIDCLGKAPWSALELRRLRLHLDASPMVNATLYDLLGAHTLAVCNGNGRERLQRLDGLPQVVGFAGDEALLPEEDGVHPGLRLLAEYFAFPEKFHFFDVPLDPRHIEGNSLDLYLVFDRPIPPHLFLQASDFALGCAPAINLFRRTSEPLRPDGRSSEYRLVADSHRENSVEIHSIRSLRSLSADGVVRPLAPYYGSQHGSDAKLYWHARRVRGLTANRIGTDMMISLVDPGFDPLTQAWNFTLSADLLCTNRHLAQSLAAGTQLSFERPGAPASARLVNPPSSQGEPSLDGQSRWRLVSQLTLNHLSLVEGPQALDALREMLTLHNLRNEASASRQIDGLKSLGSERRVAHVGEDAWRGWRKGLEVRIQLDPTHFAGHSPVLFSAVLAQFFSLYATANRYISTVLVDADDATKEIKTWSPQAGMPLSL</sequence>
<dbReference type="RefSeq" id="WP_075805017.1">
    <property type="nucleotide sequence ID" value="NZ_MKZO01000037.1"/>
</dbReference>
<dbReference type="AlphaFoldDB" id="A0A1Q9R0N8"/>